<dbReference type="EMBL" id="JABBVZ010000030">
    <property type="protein sequence ID" value="NMP22769.1"/>
    <property type="molecule type" value="Genomic_DNA"/>
</dbReference>
<evidence type="ECO:0000256" key="2">
    <source>
        <dbReference type="ARBA" id="ARBA00008974"/>
    </source>
</evidence>
<feature type="transmembrane region" description="Helical" evidence="6">
    <location>
        <begin position="166"/>
        <end position="183"/>
    </location>
</feature>
<dbReference type="PANTHER" id="PTHR30569:SF0">
    <property type="entry name" value="CYTOSINE PERMEASE"/>
    <property type="match status" value="1"/>
</dbReference>
<dbReference type="PANTHER" id="PTHR30569">
    <property type="entry name" value="CYTOSINE TRANSPORTER CODB"/>
    <property type="match status" value="1"/>
</dbReference>
<evidence type="ECO:0000256" key="6">
    <source>
        <dbReference type="SAM" id="Phobius"/>
    </source>
</evidence>
<feature type="transmembrane region" description="Helical" evidence="6">
    <location>
        <begin position="435"/>
        <end position="454"/>
    </location>
</feature>
<evidence type="ECO:0008006" key="9">
    <source>
        <dbReference type="Google" id="ProtNLM"/>
    </source>
</evidence>
<dbReference type="Proteomes" id="UP000533476">
    <property type="component" value="Unassembled WGS sequence"/>
</dbReference>
<dbReference type="InterPro" id="IPR030191">
    <property type="entry name" value="CodB"/>
</dbReference>
<keyword evidence="3 6" id="KW-0812">Transmembrane</keyword>
<name>A0A7Y0L3R0_9FIRM</name>
<evidence type="ECO:0000256" key="3">
    <source>
        <dbReference type="ARBA" id="ARBA00022692"/>
    </source>
</evidence>
<dbReference type="RefSeq" id="WP_169099404.1">
    <property type="nucleotide sequence ID" value="NZ_JABBVZ010000030.1"/>
</dbReference>
<feature type="transmembrane region" description="Helical" evidence="6">
    <location>
        <begin position="379"/>
        <end position="398"/>
    </location>
</feature>
<dbReference type="GO" id="GO:0015209">
    <property type="term" value="F:cytosine transmembrane transporter activity"/>
    <property type="evidence" value="ECO:0007669"/>
    <property type="project" value="InterPro"/>
</dbReference>
<protein>
    <recommendedName>
        <fullName evidence="9">Purine-cytosine permease-like transporter</fullName>
    </recommendedName>
</protein>
<keyword evidence="4 6" id="KW-1133">Transmembrane helix</keyword>
<feature type="transmembrane region" description="Helical" evidence="6">
    <location>
        <begin position="410"/>
        <end position="429"/>
    </location>
</feature>
<reference evidence="7 8" key="1">
    <citation type="submission" date="2020-04" db="EMBL/GenBank/DDBJ databases">
        <authorList>
            <person name="Zhang R."/>
            <person name="Schippers A."/>
        </authorList>
    </citation>
    <scope>NUCLEOTIDE SEQUENCE [LARGE SCALE GENOMIC DNA]</scope>
    <source>
        <strain evidence="7 8">DSM 109850</strain>
    </source>
</reference>
<feature type="transmembrane region" description="Helical" evidence="6">
    <location>
        <begin position="190"/>
        <end position="207"/>
    </location>
</feature>
<feature type="transmembrane region" description="Helical" evidence="6">
    <location>
        <begin position="29"/>
        <end position="52"/>
    </location>
</feature>
<sequence length="479" mass="50542">MAANSTLADVVEDHALGRVPDSQRKSGWALSWMAMGIATTLVQLLIGSYVAAVAGMGWAITADVLVALFGGTLGWMVALISRQEGLSSTVTSRFYGLGARGSIIASVIFGFMILGFLALENSLLYYGTLFAFGWHNTLALRIVIFGILTIGWILLTTFGVNLVLKVASYLMVAFLILLAYMFYRSGFAGGLSFVTIFTHGALIPGLGGAGQRFADALVTLAGSAGALALCDADYARYARRPKDVIIMAYAGSFMMDVVIMIAGAVIVFGGMGPAVHYLIAHHMATSATASKAANALASNDTGAFFIILSAVFGFILMYAAQIKAQVLNTYSGSLALTNLFDALGKWRPGRFWMVILGNVVALLMAAGGILGLINSWLNILGVMTTAFAAVMIADYYIVRKRTLADHAQVESVNVAGVTSVVIAVLLAVVLESTHVFPLGFLTSLIAVLVIYPILRTTVLKPGTMTGTVGAELALQEVEG</sequence>
<evidence type="ECO:0000313" key="8">
    <source>
        <dbReference type="Proteomes" id="UP000533476"/>
    </source>
</evidence>
<keyword evidence="8" id="KW-1185">Reference proteome</keyword>
<evidence type="ECO:0000256" key="1">
    <source>
        <dbReference type="ARBA" id="ARBA00004141"/>
    </source>
</evidence>
<feature type="transmembrane region" description="Helical" evidence="6">
    <location>
        <begin position="244"/>
        <end position="268"/>
    </location>
</feature>
<feature type="transmembrane region" description="Helical" evidence="6">
    <location>
        <begin position="138"/>
        <end position="160"/>
    </location>
</feature>
<comment type="subcellular location">
    <subcellularLocation>
        <location evidence="1">Membrane</location>
        <topology evidence="1">Multi-pass membrane protein</topology>
    </subcellularLocation>
</comment>
<evidence type="ECO:0000256" key="4">
    <source>
        <dbReference type="ARBA" id="ARBA00022989"/>
    </source>
</evidence>
<gene>
    <name evidence="7" type="ORF">HIJ39_10445</name>
</gene>
<dbReference type="InterPro" id="IPR001248">
    <property type="entry name" value="Pur-cyt_permease"/>
</dbReference>
<keyword evidence="5 6" id="KW-0472">Membrane</keyword>
<dbReference type="GO" id="GO:0005886">
    <property type="term" value="C:plasma membrane"/>
    <property type="evidence" value="ECO:0007669"/>
    <property type="project" value="TreeGrafter"/>
</dbReference>
<evidence type="ECO:0000256" key="5">
    <source>
        <dbReference type="ARBA" id="ARBA00023136"/>
    </source>
</evidence>
<feature type="transmembrane region" description="Helical" evidence="6">
    <location>
        <begin position="64"/>
        <end position="83"/>
    </location>
</feature>
<dbReference type="Pfam" id="PF02133">
    <property type="entry name" value="Transp_cyt_pur"/>
    <property type="match status" value="1"/>
</dbReference>
<proteinExistence type="inferred from homology"/>
<comment type="caution">
    <text evidence="7">The sequence shown here is derived from an EMBL/GenBank/DDBJ whole genome shotgun (WGS) entry which is preliminary data.</text>
</comment>
<dbReference type="AlphaFoldDB" id="A0A7Y0L3R0"/>
<comment type="similarity">
    <text evidence="2">Belongs to the purine-cytosine permease (2.A.39) family.</text>
</comment>
<accession>A0A7Y0L3R0</accession>
<feature type="transmembrane region" description="Helical" evidence="6">
    <location>
        <begin position="351"/>
        <end position="373"/>
    </location>
</feature>
<evidence type="ECO:0000313" key="7">
    <source>
        <dbReference type="EMBL" id="NMP22769.1"/>
    </source>
</evidence>
<organism evidence="7 8">
    <name type="scientific">Sulfobacillus harzensis</name>
    <dbReference type="NCBI Taxonomy" id="2729629"/>
    <lineage>
        <taxon>Bacteria</taxon>
        <taxon>Bacillati</taxon>
        <taxon>Bacillota</taxon>
        <taxon>Clostridia</taxon>
        <taxon>Eubacteriales</taxon>
        <taxon>Clostridiales Family XVII. Incertae Sedis</taxon>
        <taxon>Sulfobacillus</taxon>
    </lineage>
</organism>
<feature type="transmembrane region" description="Helical" evidence="6">
    <location>
        <begin position="103"/>
        <end position="126"/>
    </location>
</feature>
<feature type="transmembrane region" description="Helical" evidence="6">
    <location>
        <begin position="302"/>
        <end position="320"/>
    </location>
</feature>
<dbReference type="Gene3D" id="1.10.4160.10">
    <property type="entry name" value="Hydantoin permease"/>
    <property type="match status" value="1"/>
</dbReference>